<protein>
    <recommendedName>
        <fullName evidence="1">DUF7689 domain-containing protein</fullName>
    </recommendedName>
</protein>
<sequence>MASTPVPVSPGITKDNADSQKISISNLNSNGNEAINSVKKFVDDDLGGEGVLKTVKTTIDGKYVNTKFEVDVSEEGKYYVTAWVMGTNGKKIQAYLDDDPNPIGDLKISENDWQFAELQNKNIFDPIQLSKGTHVFSFRSQEVPAIEFIRLAKQKDKAILPDTNYRNYIKTLETSSLPESYRQSKIGNQTTETMALATISNPAGDYAYQLDTSFTYTYYAYFNFNSGQHVVFETNKSDPYASDPVMYLFNANDPVNGGSWSNDDYNGFQSRIDVTIPSTGSYILLLRSFSSSSPGTSDLYKDGSLYASNVALAGTRVYCGGVSKTGELNYFTAKLTGDSRIWLEDSSSPYPGKITGFNDDYAGSGDFNWGLASRVKKDFSPSINYVLVSSYSSYNPTGKADVYMKCDNSNIMSYFENLKADDAIKSAQASDAYNCISWSGGRIDLGRYFWPPSPGNPWYDPNPLTAFDKFYGNTPARYSGAMNYTRSGATESNSVVDLWALSGSYTHASVTKPGNDHSHGYDWESKPGGLMRTFHPRYALRGSSYGDVVAYYRWTGGYASAASSKTTGGMTFDESVKSGLTVIDKVELSAEEKAKLADSINSIPEEVKREFEAKYLAWKATWDDPDLVIQSNPWMFTQSEQYDEFLAYCKKQGKAVWPLLFQKYVQGDELAKEAIIDVTYTKYGLLLDDIRQESAKERYNTEGAYIAPSEEANIMRYIEKLLALEV</sequence>
<evidence type="ECO:0000313" key="3">
    <source>
        <dbReference type="Proteomes" id="UP000005233"/>
    </source>
</evidence>
<evidence type="ECO:0000259" key="1">
    <source>
        <dbReference type="Pfam" id="PF24738"/>
    </source>
</evidence>
<dbReference type="EMBL" id="CP003243">
    <property type="protein sequence ID" value="AFC99865.1"/>
    <property type="molecule type" value="Genomic_DNA"/>
</dbReference>
<dbReference type="Pfam" id="PF24738">
    <property type="entry name" value="DUF7689"/>
    <property type="match status" value="1"/>
</dbReference>
<proteinExistence type="predicted"/>
<evidence type="ECO:0000313" key="2">
    <source>
        <dbReference type="EMBL" id="AFC99865.1"/>
    </source>
</evidence>
<dbReference type="Proteomes" id="UP000005233">
    <property type="component" value="Chromosome"/>
</dbReference>
<dbReference type="HOGENOM" id="CLU_381137_0_0_2"/>
<dbReference type="Gene3D" id="2.60.120.260">
    <property type="entry name" value="Galactose-binding domain-like"/>
    <property type="match status" value="1"/>
</dbReference>
<organism evidence="2 3">
    <name type="scientific">Methanocella conradii (strain DSM 24694 / JCM 17849 / CGMCC 1.5162 / HZ254)</name>
    <dbReference type="NCBI Taxonomy" id="1041930"/>
    <lineage>
        <taxon>Archaea</taxon>
        <taxon>Methanobacteriati</taxon>
        <taxon>Methanobacteriota</taxon>
        <taxon>Stenosarchaea group</taxon>
        <taxon>Methanomicrobia</taxon>
        <taxon>Methanocellales</taxon>
        <taxon>Methanocellaceae</taxon>
        <taxon>Methanocella</taxon>
    </lineage>
</organism>
<gene>
    <name evidence="2" type="ordered locus">Mtc_1109</name>
</gene>
<reference evidence="2 3" key="1">
    <citation type="journal article" date="2012" name="J. Bacteriol.">
        <title>Complete genome sequence of a thermophilic methanogen, Methanocella conradii HZ254, isolated from Chinese rice field soil.</title>
        <authorList>
            <person name="Lu Z."/>
            <person name="Lu Y."/>
        </authorList>
    </citation>
    <scope>NUCLEOTIDE SEQUENCE [LARGE SCALE GENOMIC DNA]</scope>
    <source>
        <strain evidence="3">DSM 24694 / JCM 17849 / CGMCC 1.5162 / HZ254</strain>
    </source>
</reference>
<dbReference type="AlphaFoldDB" id="H8I7N0"/>
<dbReference type="KEGG" id="mez:Mtc_1109"/>
<dbReference type="InterPro" id="IPR056106">
    <property type="entry name" value="DUF7689"/>
</dbReference>
<accession>H8I7N0</accession>
<name>H8I7N0_METCZ</name>
<feature type="domain" description="DUF7689" evidence="1">
    <location>
        <begin position="426"/>
        <end position="553"/>
    </location>
</feature>
<keyword evidence="3" id="KW-1185">Reference proteome</keyword>